<dbReference type="SUPFAM" id="SSF50129">
    <property type="entry name" value="GroES-like"/>
    <property type="match status" value="1"/>
</dbReference>
<dbReference type="Pfam" id="PF13602">
    <property type="entry name" value="ADH_zinc_N_2"/>
    <property type="match status" value="1"/>
</dbReference>
<evidence type="ECO:0000313" key="3">
    <source>
        <dbReference type="Proteomes" id="UP000597656"/>
    </source>
</evidence>
<keyword evidence="3" id="KW-1185">Reference proteome</keyword>
<dbReference type="PANTHER" id="PTHR43677">
    <property type="entry name" value="SHORT-CHAIN DEHYDROGENASE/REDUCTASE"/>
    <property type="match status" value="1"/>
</dbReference>
<dbReference type="SMART" id="SM00829">
    <property type="entry name" value="PKS_ER"/>
    <property type="match status" value="1"/>
</dbReference>
<dbReference type="SUPFAM" id="SSF51735">
    <property type="entry name" value="NAD(P)-binding Rossmann-fold domains"/>
    <property type="match status" value="1"/>
</dbReference>
<dbReference type="PANTHER" id="PTHR43677:SF4">
    <property type="entry name" value="QUINONE OXIDOREDUCTASE-LIKE PROTEIN 2"/>
    <property type="match status" value="1"/>
</dbReference>
<name>A0ABQ2HZ95_9PSEU</name>
<dbReference type="InterPro" id="IPR051397">
    <property type="entry name" value="Zn-ADH-like_protein"/>
</dbReference>
<proteinExistence type="predicted"/>
<dbReference type="Gene3D" id="3.40.50.720">
    <property type="entry name" value="NAD(P)-binding Rossmann-like Domain"/>
    <property type="match status" value="1"/>
</dbReference>
<dbReference type="InterPro" id="IPR036291">
    <property type="entry name" value="NAD(P)-bd_dom_sf"/>
</dbReference>
<accession>A0ABQ2HZ95</accession>
<dbReference type="CDD" id="cd08270">
    <property type="entry name" value="MDR4"/>
    <property type="match status" value="1"/>
</dbReference>
<organism evidence="2 3">
    <name type="scientific">Lentzea pudingi</name>
    <dbReference type="NCBI Taxonomy" id="1789439"/>
    <lineage>
        <taxon>Bacteria</taxon>
        <taxon>Bacillati</taxon>
        <taxon>Actinomycetota</taxon>
        <taxon>Actinomycetes</taxon>
        <taxon>Pseudonocardiales</taxon>
        <taxon>Pseudonocardiaceae</taxon>
        <taxon>Lentzea</taxon>
    </lineage>
</organism>
<evidence type="ECO:0000259" key="1">
    <source>
        <dbReference type="SMART" id="SM00829"/>
    </source>
</evidence>
<dbReference type="RefSeq" id="WP_189155638.1">
    <property type="nucleotide sequence ID" value="NZ_BMNC01000004.1"/>
</dbReference>
<protein>
    <submittedName>
        <fullName evidence="2">Oxidoreductase</fullName>
    </submittedName>
</protein>
<dbReference type="EMBL" id="BMNC01000004">
    <property type="protein sequence ID" value="GGM93146.1"/>
    <property type="molecule type" value="Genomic_DNA"/>
</dbReference>
<dbReference type="Gene3D" id="3.90.180.10">
    <property type="entry name" value="Medium-chain alcohol dehydrogenases, catalytic domain"/>
    <property type="match status" value="1"/>
</dbReference>
<reference evidence="3" key="1">
    <citation type="journal article" date="2019" name="Int. J. Syst. Evol. Microbiol.">
        <title>The Global Catalogue of Microorganisms (GCM) 10K type strain sequencing project: providing services to taxonomists for standard genome sequencing and annotation.</title>
        <authorList>
            <consortium name="The Broad Institute Genomics Platform"/>
            <consortium name="The Broad Institute Genome Sequencing Center for Infectious Disease"/>
            <person name="Wu L."/>
            <person name="Ma J."/>
        </authorList>
    </citation>
    <scope>NUCLEOTIDE SEQUENCE [LARGE SCALE GENOMIC DNA]</scope>
    <source>
        <strain evidence="3">CGMCC 4.7319</strain>
    </source>
</reference>
<dbReference type="Proteomes" id="UP000597656">
    <property type="component" value="Unassembled WGS sequence"/>
</dbReference>
<sequence>MQALLLDRSAPGNLRLGSVPDPEPAADEAVIRVIASSVNPGDLHLDAAPEGSVPGYEAGGVVVRAAADGSGPAVGTPAVTLGFAGGWAELRAVRTGWIGVAPAGADLAAVSTVPVAGTSALRALHRLGPILGRRVLVTGATGAVGRYAVQLSRLGGAYVVASTGDPDANGDRLRALGADEVVRGPGDLDEPVAGVIDVVGGEHMVRAYEKLAEDGVLVSVGHMSGNGEHFPALAFSGHDGRNNRSIASFFLGAHAELSADLSWLAARVADGTLNPGISRREDWKNAGAAVQALAEGRDRGKLILDIGQHAQDTARTS</sequence>
<comment type="caution">
    <text evidence="2">The sequence shown here is derived from an EMBL/GenBank/DDBJ whole genome shotgun (WGS) entry which is preliminary data.</text>
</comment>
<feature type="domain" description="Enoyl reductase (ER)" evidence="1">
    <location>
        <begin position="9"/>
        <end position="304"/>
    </location>
</feature>
<dbReference type="InterPro" id="IPR020843">
    <property type="entry name" value="ER"/>
</dbReference>
<evidence type="ECO:0000313" key="2">
    <source>
        <dbReference type="EMBL" id="GGM93146.1"/>
    </source>
</evidence>
<dbReference type="InterPro" id="IPR011032">
    <property type="entry name" value="GroES-like_sf"/>
</dbReference>
<gene>
    <name evidence="2" type="ORF">GCM10011609_33320</name>
</gene>